<accession>A0ABS1L2M9</accession>
<dbReference type="Gene3D" id="2.60.120.260">
    <property type="entry name" value="Galactose-binding domain-like"/>
    <property type="match status" value="1"/>
</dbReference>
<keyword evidence="4" id="KW-1185">Reference proteome</keyword>
<evidence type="ECO:0000259" key="2">
    <source>
        <dbReference type="PROSITE" id="PS50093"/>
    </source>
</evidence>
<dbReference type="RefSeq" id="WP_202014695.1">
    <property type="nucleotide sequence ID" value="NZ_JAERRB010000012.1"/>
</dbReference>
<comment type="caution">
    <text evidence="3">The sequence shown here is derived from an EMBL/GenBank/DDBJ whole genome shotgun (WGS) entry which is preliminary data.</text>
</comment>
<feature type="signal peptide" evidence="1">
    <location>
        <begin position="1"/>
        <end position="26"/>
    </location>
</feature>
<feature type="domain" description="PKD" evidence="2">
    <location>
        <begin position="623"/>
        <end position="701"/>
    </location>
</feature>
<organism evidence="3 4">
    <name type="scientific">Chryseolinea lacunae</name>
    <dbReference type="NCBI Taxonomy" id="2801331"/>
    <lineage>
        <taxon>Bacteria</taxon>
        <taxon>Pseudomonadati</taxon>
        <taxon>Bacteroidota</taxon>
        <taxon>Cytophagia</taxon>
        <taxon>Cytophagales</taxon>
        <taxon>Fulvivirgaceae</taxon>
        <taxon>Chryseolinea</taxon>
    </lineage>
</organism>
<reference evidence="3 4" key="1">
    <citation type="submission" date="2021-01" db="EMBL/GenBank/DDBJ databases">
        <title>Chryseolinea sp. Jin1 Genome sequencing and assembly.</title>
        <authorList>
            <person name="Kim I."/>
        </authorList>
    </citation>
    <scope>NUCLEOTIDE SEQUENCE [LARGE SCALE GENOMIC DNA]</scope>
    <source>
        <strain evidence="3 4">Jin1</strain>
    </source>
</reference>
<dbReference type="SUPFAM" id="SSF49299">
    <property type="entry name" value="PKD domain"/>
    <property type="match status" value="2"/>
</dbReference>
<name>A0ABS1L2M9_9BACT</name>
<feature type="chain" id="PRO_5045519879" evidence="1">
    <location>
        <begin position="27"/>
        <end position="1244"/>
    </location>
</feature>
<dbReference type="Proteomes" id="UP000613030">
    <property type="component" value="Unassembled WGS sequence"/>
</dbReference>
<dbReference type="Pfam" id="PF18911">
    <property type="entry name" value="PKD_4"/>
    <property type="match status" value="2"/>
</dbReference>
<dbReference type="SMART" id="SM00089">
    <property type="entry name" value="PKD"/>
    <property type="match status" value="2"/>
</dbReference>
<dbReference type="Gene3D" id="3.80.10.10">
    <property type="entry name" value="Ribonuclease Inhibitor"/>
    <property type="match status" value="1"/>
</dbReference>
<evidence type="ECO:0000256" key="1">
    <source>
        <dbReference type="SAM" id="SignalP"/>
    </source>
</evidence>
<protein>
    <submittedName>
        <fullName evidence="3">PKD domain-containing protein</fullName>
    </submittedName>
</protein>
<dbReference type="Gene3D" id="2.60.40.10">
    <property type="entry name" value="Immunoglobulins"/>
    <property type="match status" value="2"/>
</dbReference>
<dbReference type="InterPro" id="IPR022409">
    <property type="entry name" value="PKD/Chitinase_dom"/>
</dbReference>
<evidence type="ECO:0000313" key="3">
    <source>
        <dbReference type="EMBL" id="MBL0744801.1"/>
    </source>
</evidence>
<dbReference type="SUPFAM" id="SSF75011">
    <property type="entry name" value="3-carboxy-cis,cis-mucoante lactonizing enzyme"/>
    <property type="match status" value="1"/>
</dbReference>
<dbReference type="InterPro" id="IPR032675">
    <property type="entry name" value="LRR_dom_sf"/>
</dbReference>
<dbReference type="InterPro" id="IPR013783">
    <property type="entry name" value="Ig-like_fold"/>
</dbReference>
<dbReference type="InterPro" id="IPR035986">
    <property type="entry name" value="PKD_dom_sf"/>
</dbReference>
<dbReference type="CDD" id="cd00146">
    <property type="entry name" value="PKD"/>
    <property type="match status" value="2"/>
</dbReference>
<dbReference type="EMBL" id="JAERRB010000012">
    <property type="protein sequence ID" value="MBL0744801.1"/>
    <property type="molecule type" value="Genomic_DNA"/>
</dbReference>
<gene>
    <name evidence="3" type="ORF">JI741_26440</name>
</gene>
<feature type="domain" description="PKD" evidence="2">
    <location>
        <begin position="735"/>
        <end position="791"/>
    </location>
</feature>
<sequence length="1244" mass="137803">MKAVMKIFLMLCFVLVLWCVVSDVKAQAIAQSTTTSATDSAVVFDVIPDSVELRALTTFYKDLGGPHWKNNRGWLKGTMHKDFATWYGVTVENGDVVEIVMPHNNLNGIRPGELGRLGMIRYLSLEGNNVKERERRTMSHDVAAFPKRDADTRKVNLPYWGLAVKGPHAQKVDWRSTPPTIDALTAYGASNIGATGVGVDQCGGLAFMVLHNGLVGENNLHIYDADGNKLTTTGLNGILSNNEMQVVKVPGKQDEWYVIYTKYRSGAGCPDGNAVYCAADVVYSRIQLNTDTRQLTILEKDRLLGSGYIQGKAVSRTVNGDVSKHYLYLVKRVLTFGYQTDANAKIQIHRYTVSESGITLGSEGVTGEISLPFWSLSIASSGVELSPDETTLCISNRNQNSNFYKDIVIFNLGEFSSPSPNPKFIDLTQLMVQPDGALLNQAVRLQDLYTLSGYKDRFSCFEFLKNKISLVEFSPSGRFLYAIGGGFQVGQANNRSYNEYLLQIDLDSDADGTEYNVSIRIQKGFGVESSCVGGSVSDSNHHPFGDIEASYDGNIYFTKGNEKRLFVIPHPNEIMQPDLTPKQVDLSTADVPNIPMQENAIVTTLPENIDGLDYIPDVNLPNPSFAFLSTTAGTGSPTTLLLSGHNAGNTYQVAWGDGTFDNLSTQRIAHTYTTPGTYTVVMSATNALGCNLKSNKQLVVEERCPTIGTMDFSASTILCSTTFEPSVQFPNTCVPVSYTWNFGDGGTSTRQSPLHSFRNEGTYNVTLKLRYQCGACKDSVSVTKQITVRRAIALIDSLITVTTELKTNVIQTQASTFFDAWPLDYTNTGLSNLSGYLNGSAGVWRNNASYVYDVPRSQSDPVTIATDGTFTLEMFNWESAQAQLIPHWINATIMTRYSPYSYELENKDVLDVYSAALYDYGGHLPSANGVNMRNNEMAYTGFEGPGKRASGNWMLSNDAEPTYLPVTVTYSKKNIAIAKAPVEIFDGVEAVDVLAHRLWWRIFFRPTMLSKYMSQVPVLCVQQHPTDRNQTIVVLEDYPFKDVWFGILRIRNQARAATAVTFDSTIYHTGRRSIKVTTAQTFEQKLLRLDSGKKYFINAWAFVRDPQRKTPEPVSGLGIDGRLKAKNGTLSGSFSIAPSGPVIEGWQQVRGTFVCPDDGLMLEVTFKPGTSGAWYDDLRLHPDDGNMTSYVYDLRDYRLRAVLDEENFATLYFYDDEGNLYLTKKETTDGIKTLSETVSYVVEH</sequence>
<keyword evidence="1" id="KW-0732">Signal</keyword>
<evidence type="ECO:0000313" key="4">
    <source>
        <dbReference type="Proteomes" id="UP000613030"/>
    </source>
</evidence>
<dbReference type="InterPro" id="IPR000601">
    <property type="entry name" value="PKD_dom"/>
</dbReference>
<dbReference type="PROSITE" id="PS50093">
    <property type="entry name" value="PKD"/>
    <property type="match status" value="2"/>
</dbReference>
<proteinExistence type="predicted"/>